<dbReference type="AlphaFoldDB" id="A0A1D2J2T5"/>
<evidence type="ECO:0000313" key="2">
    <source>
        <dbReference type="Proteomes" id="UP000242814"/>
    </source>
</evidence>
<name>A0A1D2J2T5_PARBR</name>
<reference evidence="1 2" key="1">
    <citation type="submission" date="2016-06" db="EMBL/GenBank/DDBJ databases">
        <authorList>
            <person name="Kjaerup R.B."/>
            <person name="Dalgaard T.S."/>
            <person name="Juul-Madsen H.R."/>
        </authorList>
    </citation>
    <scope>NUCLEOTIDE SEQUENCE [LARGE SCALE GENOMIC DNA]</scope>
    <source>
        <strain evidence="1 2">Pb300</strain>
    </source>
</reference>
<protein>
    <submittedName>
        <fullName evidence="1">Uncharacterized protein</fullName>
    </submittedName>
</protein>
<evidence type="ECO:0000313" key="1">
    <source>
        <dbReference type="EMBL" id="ODH12609.1"/>
    </source>
</evidence>
<comment type="caution">
    <text evidence="1">The sequence shown here is derived from an EMBL/GenBank/DDBJ whole genome shotgun (WGS) entry which is preliminary data.</text>
</comment>
<gene>
    <name evidence="1" type="ORF">ACO22_08095</name>
</gene>
<sequence>MEASLAALHQEFESAIQELCNQNQQLQAECQSLPAALNSSQSQSQSCQSPGVVRFFKDLLIPPKPQYINSQSSSLAVKSTSDL</sequence>
<organism evidence="1 2">
    <name type="scientific">Paracoccidioides brasiliensis</name>
    <dbReference type="NCBI Taxonomy" id="121759"/>
    <lineage>
        <taxon>Eukaryota</taxon>
        <taxon>Fungi</taxon>
        <taxon>Dikarya</taxon>
        <taxon>Ascomycota</taxon>
        <taxon>Pezizomycotina</taxon>
        <taxon>Eurotiomycetes</taxon>
        <taxon>Eurotiomycetidae</taxon>
        <taxon>Onygenales</taxon>
        <taxon>Ajellomycetaceae</taxon>
        <taxon>Paracoccidioides</taxon>
    </lineage>
</organism>
<accession>A0A1D2J2T5</accession>
<proteinExistence type="predicted"/>
<dbReference type="Proteomes" id="UP000242814">
    <property type="component" value="Unassembled WGS sequence"/>
</dbReference>
<dbReference type="EMBL" id="LZYO01000945">
    <property type="protein sequence ID" value="ODH12609.1"/>
    <property type="molecule type" value="Genomic_DNA"/>
</dbReference>